<dbReference type="SUPFAM" id="SSF103473">
    <property type="entry name" value="MFS general substrate transporter"/>
    <property type="match status" value="2"/>
</dbReference>
<feature type="compositionally biased region" description="Basic and acidic residues" evidence="2">
    <location>
        <begin position="522"/>
        <end position="531"/>
    </location>
</feature>
<feature type="transmembrane region" description="Helical" evidence="3">
    <location>
        <begin position="570"/>
        <end position="592"/>
    </location>
</feature>
<sequence>MFAFTANRSQIATYLFGIALFSISFLVFLNSTVSFVITERIGKEDNVGDAVGTLGFVDELVALVACPLWGLASDRIGVAKVAVMGYAIVALSLFLFVQATNVYPQLLLGRLLFSLGAAATTTMVTAVLPTMTYSPPPSIIESEAPRRDTSGNSHTMSPSTSSDITITPDRLTTPSGARQFSSHRVRPVTPDPLAKSTSNLAGLVGMFTGLGALLALGIFLPLPARFQKSGVAPSEAIADSYYIVGSIAIVVALACSFGLQKLPGEENKGWKNLFSVSGEKFGELTDDSRPRLSYLHLLFEALALGFRDVNVGLGYLGGFVARASSVAVSLFIPLFANAYFISHGYCEPGDNKSTEEIKQACRRAYVLAAMITGTSQLVALISAPIFGYLCGQYKKYNQPIILASVAGIAGYIAFGLLKSPDPKSEDGSYGVFFIAALLGISQIGAIVCSLGLLGRGIQGDEADINAAEEDERLQGHAAHAGLYRSSRPHAIPRHVLDPEATPIMSPQVQPHSGGHTLSHRSSHSDISDGHASHYQGNADAESDPLLPSHFRRLPASSLPSSRAHLKGSIAGVYSLAGGAGILLLTKLGGVMFDELDKGAAFFLMAGFNAVLMVGAVAVSLRRAYRDYKTRVML</sequence>
<organism evidence="4 5">
    <name type="scientific">Phyllosticta citriasiana</name>
    <dbReference type="NCBI Taxonomy" id="595635"/>
    <lineage>
        <taxon>Eukaryota</taxon>
        <taxon>Fungi</taxon>
        <taxon>Dikarya</taxon>
        <taxon>Ascomycota</taxon>
        <taxon>Pezizomycotina</taxon>
        <taxon>Dothideomycetes</taxon>
        <taxon>Dothideomycetes incertae sedis</taxon>
        <taxon>Botryosphaeriales</taxon>
        <taxon>Phyllostictaceae</taxon>
        <taxon>Phyllosticta</taxon>
    </lineage>
</organism>
<feature type="transmembrane region" description="Helical" evidence="3">
    <location>
        <begin position="365"/>
        <end position="388"/>
    </location>
</feature>
<gene>
    <name evidence="4" type="ORF">IWZ03DRAFT_223501</name>
</gene>
<feature type="transmembrane region" description="Helical" evidence="3">
    <location>
        <begin position="598"/>
        <end position="620"/>
    </location>
</feature>
<feature type="compositionally biased region" description="Polar residues" evidence="2">
    <location>
        <begin position="170"/>
        <end position="180"/>
    </location>
</feature>
<evidence type="ECO:0000313" key="5">
    <source>
        <dbReference type="Proteomes" id="UP001363622"/>
    </source>
</evidence>
<protein>
    <recommendedName>
        <fullName evidence="6">MFS transporter</fullName>
    </recommendedName>
</protein>
<evidence type="ECO:0008006" key="6">
    <source>
        <dbReference type="Google" id="ProtNLM"/>
    </source>
</evidence>
<keyword evidence="3" id="KW-0812">Transmembrane</keyword>
<comment type="caution">
    <text evidence="4">The sequence shown here is derived from an EMBL/GenBank/DDBJ whole genome shotgun (WGS) entry which is preliminary data.</text>
</comment>
<feature type="transmembrane region" description="Helical" evidence="3">
    <location>
        <begin position="200"/>
        <end position="220"/>
    </location>
</feature>
<keyword evidence="3" id="KW-1133">Transmembrane helix</keyword>
<dbReference type="Pfam" id="PF07690">
    <property type="entry name" value="MFS_1"/>
    <property type="match status" value="1"/>
</dbReference>
<feature type="transmembrane region" description="Helical" evidence="3">
    <location>
        <begin position="12"/>
        <end position="38"/>
    </location>
</feature>
<dbReference type="Proteomes" id="UP001363622">
    <property type="component" value="Unassembled WGS sequence"/>
</dbReference>
<accession>A0ABR1KIM7</accession>
<comment type="subcellular location">
    <subcellularLocation>
        <location evidence="1">Membrane</location>
        <topology evidence="1">Multi-pass membrane protein</topology>
    </subcellularLocation>
</comment>
<feature type="transmembrane region" description="Helical" evidence="3">
    <location>
        <begin position="429"/>
        <end position="453"/>
    </location>
</feature>
<feature type="region of interest" description="Disordered" evidence="2">
    <location>
        <begin position="501"/>
        <end position="546"/>
    </location>
</feature>
<dbReference type="InterPro" id="IPR011701">
    <property type="entry name" value="MFS"/>
</dbReference>
<name>A0ABR1KIM7_9PEZI</name>
<dbReference type="InterPro" id="IPR036259">
    <property type="entry name" value="MFS_trans_sf"/>
</dbReference>
<proteinExistence type="predicted"/>
<keyword evidence="5" id="KW-1185">Reference proteome</keyword>
<feature type="transmembrane region" description="Helical" evidence="3">
    <location>
        <begin position="323"/>
        <end position="345"/>
    </location>
</feature>
<feature type="transmembrane region" description="Helical" evidence="3">
    <location>
        <begin position="50"/>
        <end position="70"/>
    </location>
</feature>
<feature type="transmembrane region" description="Helical" evidence="3">
    <location>
        <begin position="108"/>
        <end position="128"/>
    </location>
</feature>
<dbReference type="PANTHER" id="PTHR23524">
    <property type="entry name" value="TRANSPORTER, PUTATIVE (AFU_ORTHOLOGUE AFUA_8G04850)-RELATED"/>
    <property type="match status" value="1"/>
</dbReference>
<feature type="region of interest" description="Disordered" evidence="2">
    <location>
        <begin position="137"/>
        <end position="188"/>
    </location>
</feature>
<evidence type="ECO:0000313" key="4">
    <source>
        <dbReference type="EMBL" id="KAK7514714.1"/>
    </source>
</evidence>
<feature type="transmembrane region" description="Helical" evidence="3">
    <location>
        <begin position="294"/>
        <end position="316"/>
    </location>
</feature>
<dbReference type="EMBL" id="JBBPHU010000008">
    <property type="protein sequence ID" value="KAK7514714.1"/>
    <property type="molecule type" value="Genomic_DNA"/>
</dbReference>
<evidence type="ECO:0000256" key="3">
    <source>
        <dbReference type="SAM" id="Phobius"/>
    </source>
</evidence>
<feature type="transmembrane region" description="Helical" evidence="3">
    <location>
        <begin position="76"/>
        <end position="96"/>
    </location>
</feature>
<dbReference type="Gene3D" id="1.20.1250.20">
    <property type="entry name" value="MFS general substrate transporter like domains"/>
    <property type="match status" value="1"/>
</dbReference>
<feature type="compositionally biased region" description="Low complexity" evidence="2">
    <location>
        <begin position="155"/>
        <end position="169"/>
    </location>
</feature>
<evidence type="ECO:0000256" key="1">
    <source>
        <dbReference type="ARBA" id="ARBA00004141"/>
    </source>
</evidence>
<keyword evidence="3" id="KW-0472">Membrane</keyword>
<feature type="transmembrane region" description="Helical" evidence="3">
    <location>
        <begin position="241"/>
        <end position="259"/>
    </location>
</feature>
<reference evidence="4 5" key="1">
    <citation type="submission" date="2024-04" db="EMBL/GenBank/DDBJ databases">
        <title>Phyllosticta paracitricarpa is synonymous to the EU quarantine fungus P. citricarpa based on phylogenomic analyses.</title>
        <authorList>
            <consortium name="Lawrence Berkeley National Laboratory"/>
            <person name="Van Ingen-Buijs V.A."/>
            <person name="Van Westerhoven A.C."/>
            <person name="Haridas S."/>
            <person name="Skiadas P."/>
            <person name="Martin F."/>
            <person name="Groenewald J.Z."/>
            <person name="Crous P.W."/>
            <person name="Seidl M.F."/>
        </authorList>
    </citation>
    <scope>NUCLEOTIDE SEQUENCE [LARGE SCALE GENOMIC DNA]</scope>
    <source>
        <strain evidence="4 5">CBS 123371</strain>
    </source>
</reference>
<dbReference type="PANTHER" id="PTHR23524:SF1">
    <property type="entry name" value="MRH DOMAIN-CONTAINING PROTEIN-RELATED"/>
    <property type="match status" value="1"/>
</dbReference>
<evidence type="ECO:0000256" key="2">
    <source>
        <dbReference type="SAM" id="MobiDB-lite"/>
    </source>
</evidence>
<feature type="transmembrane region" description="Helical" evidence="3">
    <location>
        <begin position="400"/>
        <end position="417"/>
    </location>
</feature>